<dbReference type="Proteomes" id="UP000054538">
    <property type="component" value="Unassembled WGS sequence"/>
</dbReference>
<reference evidence="2" key="2">
    <citation type="submission" date="2015-01" db="EMBL/GenBank/DDBJ databases">
        <title>Evolutionary Origins and Diversification of the Mycorrhizal Mutualists.</title>
        <authorList>
            <consortium name="DOE Joint Genome Institute"/>
            <consortium name="Mycorrhizal Genomics Consortium"/>
            <person name="Kohler A."/>
            <person name="Kuo A."/>
            <person name="Nagy L.G."/>
            <person name="Floudas D."/>
            <person name="Copeland A."/>
            <person name="Barry K.W."/>
            <person name="Cichocki N."/>
            <person name="Veneault-Fourrey C."/>
            <person name="LaButti K."/>
            <person name="Lindquist E.A."/>
            <person name="Lipzen A."/>
            <person name="Lundell T."/>
            <person name="Morin E."/>
            <person name="Murat C."/>
            <person name="Riley R."/>
            <person name="Ohm R."/>
            <person name="Sun H."/>
            <person name="Tunlid A."/>
            <person name="Henrissat B."/>
            <person name="Grigoriev I.V."/>
            <person name="Hibbett D.S."/>
            <person name="Martin F."/>
        </authorList>
    </citation>
    <scope>NUCLEOTIDE SEQUENCE [LARGE SCALE GENOMIC DNA]</scope>
    <source>
        <strain evidence="2">Ve08.2h10</strain>
    </source>
</reference>
<evidence type="ECO:0000313" key="2">
    <source>
        <dbReference type="Proteomes" id="UP000054538"/>
    </source>
</evidence>
<proteinExistence type="predicted"/>
<dbReference type="AlphaFoldDB" id="A0A0D0DYF9"/>
<sequence>MLLHPCSSKVDGLLKAAISSVQKFSLRTNKRPRTKLDHNQRQPKISLSCLQPCSVLVSVPIIQWGGTNTNWLIVCGVDVRVM</sequence>
<dbReference type="HOGENOM" id="CLU_2558976_0_0_1"/>
<dbReference type="InParanoid" id="A0A0D0DYF9"/>
<reference evidence="1 2" key="1">
    <citation type="submission" date="2014-04" db="EMBL/GenBank/DDBJ databases">
        <authorList>
            <consortium name="DOE Joint Genome Institute"/>
            <person name="Kuo A."/>
            <person name="Kohler A."/>
            <person name="Jargeat P."/>
            <person name="Nagy L.G."/>
            <person name="Floudas D."/>
            <person name="Copeland A."/>
            <person name="Barry K.W."/>
            <person name="Cichocki N."/>
            <person name="Veneault-Fourrey C."/>
            <person name="LaButti K."/>
            <person name="Lindquist E.A."/>
            <person name="Lipzen A."/>
            <person name="Lundell T."/>
            <person name="Morin E."/>
            <person name="Murat C."/>
            <person name="Sun H."/>
            <person name="Tunlid A."/>
            <person name="Henrissat B."/>
            <person name="Grigoriev I.V."/>
            <person name="Hibbett D.S."/>
            <person name="Martin F."/>
            <person name="Nordberg H.P."/>
            <person name="Cantor M.N."/>
            <person name="Hua S.X."/>
        </authorList>
    </citation>
    <scope>NUCLEOTIDE SEQUENCE [LARGE SCALE GENOMIC DNA]</scope>
    <source>
        <strain evidence="1 2">Ve08.2h10</strain>
    </source>
</reference>
<name>A0A0D0DYF9_9AGAM</name>
<evidence type="ECO:0000313" key="1">
    <source>
        <dbReference type="EMBL" id="KIK91664.1"/>
    </source>
</evidence>
<gene>
    <name evidence="1" type="ORF">PAXRUDRAFT_619515</name>
</gene>
<dbReference type="EMBL" id="KN825362">
    <property type="protein sequence ID" value="KIK91664.1"/>
    <property type="molecule type" value="Genomic_DNA"/>
</dbReference>
<keyword evidence="2" id="KW-1185">Reference proteome</keyword>
<organism evidence="1 2">
    <name type="scientific">Paxillus rubicundulus Ve08.2h10</name>
    <dbReference type="NCBI Taxonomy" id="930991"/>
    <lineage>
        <taxon>Eukaryota</taxon>
        <taxon>Fungi</taxon>
        <taxon>Dikarya</taxon>
        <taxon>Basidiomycota</taxon>
        <taxon>Agaricomycotina</taxon>
        <taxon>Agaricomycetes</taxon>
        <taxon>Agaricomycetidae</taxon>
        <taxon>Boletales</taxon>
        <taxon>Paxilineae</taxon>
        <taxon>Paxillaceae</taxon>
        <taxon>Paxillus</taxon>
    </lineage>
</organism>
<accession>A0A0D0DYF9</accession>
<protein>
    <submittedName>
        <fullName evidence="1">Uncharacterized protein</fullName>
    </submittedName>
</protein>